<protein>
    <submittedName>
        <fullName evidence="8">Chromate transport protein ChrA</fullName>
    </submittedName>
</protein>
<gene>
    <name evidence="8" type="ordered locus">VV2649</name>
</gene>
<evidence type="ECO:0000256" key="7">
    <source>
        <dbReference type="SAM" id="Phobius"/>
    </source>
</evidence>
<dbReference type="PIRSF" id="PIRSF004810">
    <property type="entry name" value="ChrA"/>
    <property type="match status" value="1"/>
</dbReference>
<keyword evidence="5 7" id="KW-1133">Transmembrane helix</keyword>
<dbReference type="InterPro" id="IPR003370">
    <property type="entry name" value="Chromate_transpt"/>
</dbReference>
<dbReference type="STRING" id="672.VV93_v1c23670"/>
<dbReference type="eggNOG" id="COG2059">
    <property type="taxonomic scope" value="Bacteria"/>
</dbReference>
<feature type="transmembrane region" description="Helical" evidence="7">
    <location>
        <begin position="138"/>
        <end position="155"/>
    </location>
</feature>
<keyword evidence="6 7" id="KW-0472">Membrane</keyword>
<feature type="transmembrane region" description="Helical" evidence="7">
    <location>
        <begin position="111"/>
        <end position="131"/>
    </location>
</feature>
<dbReference type="GO" id="GO:0005886">
    <property type="term" value="C:plasma membrane"/>
    <property type="evidence" value="ECO:0007669"/>
    <property type="project" value="UniProtKB-SubCell"/>
</dbReference>
<dbReference type="PANTHER" id="PTHR33567:SF3">
    <property type="entry name" value="CHROMATE ION TRANSPORTER (EUROFUNG)"/>
    <property type="match status" value="1"/>
</dbReference>
<feature type="transmembrane region" description="Helical" evidence="7">
    <location>
        <begin position="341"/>
        <end position="358"/>
    </location>
</feature>
<evidence type="ECO:0000256" key="2">
    <source>
        <dbReference type="ARBA" id="ARBA00005262"/>
    </source>
</evidence>
<evidence type="ECO:0000256" key="6">
    <source>
        <dbReference type="ARBA" id="ARBA00023136"/>
    </source>
</evidence>
<dbReference type="HOGENOM" id="CLU_018106_0_1_6"/>
<dbReference type="AlphaFoldDB" id="Q7MI68"/>
<dbReference type="NCBIfam" id="TIGR00937">
    <property type="entry name" value="2A51"/>
    <property type="match status" value="1"/>
</dbReference>
<keyword evidence="3" id="KW-1003">Cell membrane</keyword>
<name>Q7MI68_VIBVY</name>
<dbReference type="InterPro" id="IPR014047">
    <property type="entry name" value="Chr_Tranpt_l_chain"/>
</dbReference>
<feature type="transmembrane region" description="Helical" evidence="7">
    <location>
        <begin position="219"/>
        <end position="237"/>
    </location>
</feature>
<feature type="transmembrane region" description="Helical" evidence="7">
    <location>
        <begin position="315"/>
        <end position="335"/>
    </location>
</feature>
<feature type="transmembrane region" description="Helical" evidence="7">
    <location>
        <begin position="189"/>
        <end position="207"/>
    </location>
</feature>
<dbReference type="Pfam" id="PF02417">
    <property type="entry name" value="Chromate_transp"/>
    <property type="match status" value="2"/>
</dbReference>
<keyword evidence="4 7" id="KW-0812">Transmembrane</keyword>
<dbReference type="EMBL" id="BA000037">
    <property type="protein sequence ID" value="BAC95413.1"/>
    <property type="molecule type" value="Genomic_DNA"/>
</dbReference>
<dbReference type="Proteomes" id="UP000002675">
    <property type="component" value="Chromosome I"/>
</dbReference>
<evidence type="ECO:0000256" key="1">
    <source>
        <dbReference type="ARBA" id="ARBA00004651"/>
    </source>
</evidence>
<evidence type="ECO:0000256" key="4">
    <source>
        <dbReference type="ARBA" id="ARBA00022692"/>
    </source>
</evidence>
<evidence type="ECO:0000256" key="3">
    <source>
        <dbReference type="ARBA" id="ARBA00022475"/>
    </source>
</evidence>
<feature type="transmembrane region" description="Helical" evidence="7">
    <location>
        <begin position="12"/>
        <end position="29"/>
    </location>
</feature>
<evidence type="ECO:0000256" key="5">
    <source>
        <dbReference type="ARBA" id="ARBA00022989"/>
    </source>
</evidence>
<evidence type="ECO:0000313" key="8">
    <source>
        <dbReference type="EMBL" id="BAC95413.1"/>
    </source>
</evidence>
<dbReference type="PATRIC" id="fig|196600.6.peg.2649"/>
<organism evidence="8 9">
    <name type="scientific">Vibrio vulnificus (strain YJ016)</name>
    <dbReference type="NCBI Taxonomy" id="196600"/>
    <lineage>
        <taxon>Bacteria</taxon>
        <taxon>Pseudomonadati</taxon>
        <taxon>Pseudomonadota</taxon>
        <taxon>Gammaproteobacteria</taxon>
        <taxon>Vibrionales</taxon>
        <taxon>Vibrionaceae</taxon>
        <taxon>Vibrio</taxon>
    </lineage>
</organism>
<reference evidence="8 9" key="1">
    <citation type="journal article" date="2003" name="Genome Res.">
        <title>Comparative genome analysis of Vibrio vulnificus, a marine pathogen.</title>
        <authorList>
            <person name="Chen C.Y."/>
            <person name="Wu K.M."/>
            <person name="Chang Y.C."/>
            <person name="Chang C.H."/>
            <person name="Tsai H.C."/>
            <person name="Liao T.L."/>
            <person name="Liu Y.M."/>
            <person name="Chen H.J."/>
            <person name="Shen A.B."/>
            <person name="Li J.C."/>
            <person name="Su T.L."/>
            <person name="Shao C.P."/>
            <person name="Lee C.T."/>
            <person name="Hor L.I."/>
            <person name="Tsai S.F."/>
        </authorList>
    </citation>
    <scope>NUCLEOTIDE SEQUENCE [LARGE SCALE GENOMIC DNA]</scope>
    <source>
        <strain evidence="8 9">YJ016</strain>
    </source>
</reference>
<dbReference type="PANTHER" id="PTHR33567">
    <property type="entry name" value="CHROMATE ION TRANSPORTER (EUROFUNG)"/>
    <property type="match status" value="1"/>
</dbReference>
<feature type="transmembrane region" description="Helical" evidence="7">
    <location>
        <begin position="281"/>
        <end position="303"/>
    </location>
</feature>
<feature type="transmembrane region" description="Helical" evidence="7">
    <location>
        <begin position="77"/>
        <end position="99"/>
    </location>
</feature>
<evidence type="ECO:0000313" key="9">
    <source>
        <dbReference type="Proteomes" id="UP000002675"/>
    </source>
</evidence>
<sequence length="383" mass="40566">MYNMLQIFKTFFWLGWISFGGPAAHIGYFRHTFVEKLKWISDEEYAQLVALSQFLPGPGSSQVGFGLGYKKGGLPGACAAFLGFTLPSVVIMLLLALVSSQVTDTALFQNVVHGLKLLAVVVVADAAWGMYKNFCRSPLTVGICVATAVALLVFSGIATQMAVLILAALIGVIALKGENKATEHSFKPSLTPLLTFAALLLLLPLLATTQPLVRLFNEFYQAGSLVFGGGHVVLPLLQNIVGEQISQDAFLTGYAAAQAVPGPMFTFATYIGYVLHPSSPILGAIVATLAVFLPGFLLMLGVLKNWQLLAANPRVSGALQGVNAAVVGLLVAALYQPVFSSAVSSGLDVGLILIGFYLQKQIKVPILALVLFFMLSGATLGML</sequence>
<accession>Q7MI68</accession>
<feature type="transmembrane region" description="Helical" evidence="7">
    <location>
        <begin position="365"/>
        <end position="382"/>
    </location>
</feature>
<dbReference type="GO" id="GO:0015109">
    <property type="term" value="F:chromate transmembrane transporter activity"/>
    <property type="evidence" value="ECO:0007669"/>
    <property type="project" value="InterPro"/>
</dbReference>
<proteinExistence type="inferred from homology"/>
<comment type="similarity">
    <text evidence="2">Belongs to the chromate ion transporter (CHR) (TC 2.A.51) family.</text>
</comment>
<feature type="transmembrane region" description="Helical" evidence="7">
    <location>
        <begin position="249"/>
        <end position="275"/>
    </location>
</feature>
<dbReference type="KEGG" id="vvy:VV2649"/>
<comment type="subcellular location">
    <subcellularLocation>
        <location evidence="1">Cell membrane</location>
        <topology evidence="1">Multi-pass membrane protein</topology>
    </subcellularLocation>
</comment>